<comment type="caution">
    <text evidence="4">The sequence shown here is derived from an EMBL/GenBank/DDBJ whole genome shotgun (WGS) entry which is preliminary data.</text>
</comment>
<reference evidence="4 5" key="1">
    <citation type="submission" date="2022-01" db="EMBL/GenBank/DDBJ databases">
        <title>A high-quality chromosome-level genome assembly of rohu carp, Labeo rohita.</title>
        <authorList>
            <person name="Arick M.A. II"/>
            <person name="Hsu C.-Y."/>
            <person name="Magbanua Z."/>
            <person name="Pechanova O."/>
            <person name="Grover C."/>
            <person name="Miller E."/>
            <person name="Thrash A."/>
            <person name="Ezzel L."/>
            <person name="Alam S."/>
            <person name="Benzie J."/>
            <person name="Hamilton M."/>
            <person name="Karsi A."/>
            <person name="Lawrence M.L."/>
            <person name="Peterson D.G."/>
        </authorList>
    </citation>
    <scope>NUCLEOTIDE SEQUENCE [LARGE SCALE GENOMIC DNA]</scope>
    <source>
        <strain evidence="5">BAU-BD-2019</strain>
        <tissue evidence="4">Blood</tissue>
    </source>
</reference>
<feature type="domain" description="IGFBP N-terminal" evidence="3">
    <location>
        <begin position="21"/>
        <end position="102"/>
    </location>
</feature>
<keyword evidence="5" id="KW-1185">Reference proteome</keyword>
<keyword evidence="2" id="KW-0732">Signal</keyword>
<dbReference type="SMART" id="SM00121">
    <property type="entry name" value="IB"/>
    <property type="match status" value="1"/>
</dbReference>
<proteinExistence type="predicted"/>
<dbReference type="SUPFAM" id="SSF57184">
    <property type="entry name" value="Growth factor receptor domain"/>
    <property type="match status" value="1"/>
</dbReference>
<dbReference type="EMBL" id="JACTAM010000017">
    <property type="protein sequence ID" value="KAI2654046.1"/>
    <property type="molecule type" value="Genomic_DNA"/>
</dbReference>
<sequence length="326" mass="34966">MCQQSLLWLFSVLGFCARTIGAHECAPCALRSCPLVSALGCGSGRVLARDPCGCCEQCSRLELELCGGPDWTLGYCGHGLTCAALNRTGPAVIPETGACRDNSEISGRVELISTSALTNRNMSLLCLLSSFLLVCLVSVCEPSPRRASWGTVGAAEAVLSLFIHMRQAGGSSAKTCWSQRGSASDVDTLDLFNTHADGRGKTHEIHVKDMETQRELTRNLRQIPVPDATDADEEDERCPLVSGCERVDGQCVCESRRSCIRAYSYSDRDAHRFVGPVNPACVFSGCNLTADGCVCSSQSCVDHFTYANRSQCQRAAGNAAFPAHSH</sequence>
<feature type="chain" id="PRO_5046379555" evidence="2">
    <location>
        <begin position="23"/>
        <end position="326"/>
    </location>
</feature>
<dbReference type="PROSITE" id="PS51323">
    <property type="entry name" value="IGFBP_N_2"/>
    <property type="match status" value="1"/>
</dbReference>
<evidence type="ECO:0000313" key="4">
    <source>
        <dbReference type="EMBL" id="KAI2654046.1"/>
    </source>
</evidence>
<evidence type="ECO:0000256" key="2">
    <source>
        <dbReference type="SAM" id="SignalP"/>
    </source>
</evidence>
<dbReference type="InterPro" id="IPR000867">
    <property type="entry name" value="IGFBP-like"/>
</dbReference>
<keyword evidence="1" id="KW-1015">Disulfide bond</keyword>
<name>A0ABQ8LUT9_LABRO</name>
<dbReference type="Gene3D" id="4.10.40.20">
    <property type="match status" value="1"/>
</dbReference>
<evidence type="ECO:0000313" key="5">
    <source>
        <dbReference type="Proteomes" id="UP000830375"/>
    </source>
</evidence>
<organism evidence="4 5">
    <name type="scientific">Labeo rohita</name>
    <name type="common">Indian major carp</name>
    <name type="synonym">Cyprinus rohita</name>
    <dbReference type="NCBI Taxonomy" id="84645"/>
    <lineage>
        <taxon>Eukaryota</taxon>
        <taxon>Metazoa</taxon>
        <taxon>Chordata</taxon>
        <taxon>Craniata</taxon>
        <taxon>Vertebrata</taxon>
        <taxon>Euteleostomi</taxon>
        <taxon>Actinopterygii</taxon>
        <taxon>Neopterygii</taxon>
        <taxon>Teleostei</taxon>
        <taxon>Ostariophysi</taxon>
        <taxon>Cypriniformes</taxon>
        <taxon>Cyprinidae</taxon>
        <taxon>Labeoninae</taxon>
        <taxon>Labeonini</taxon>
        <taxon>Labeo</taxon>
    </lineage>
</organism>
<gene>
    <name evidence="4" type="ORF">H4Q32_010655</name>
</gene>
<evidence type="ECO:0000259" key="3">
    <source>
        <dbReference type="PROSITE" id="PS51323"/>
    </source>
</evidence>
<protein>
    <submittedName>
        <fullName evidence="4">Insulin-like growth factor-binding protein 7</fullName>
    </submittedName>
</protein>
<evidence type="ECO:0000256" key="1">
    <source>
        <dbReference type="ARBA" id="ARBA00023157"/>
    </source>
</evidence>
<dbReference type="Proteomes" id="UP000830375">
    <property type="component" value="Unassembled WGS sequence"/>
</dbReference>
<feature type="signal peptide" evidence="2">
    <location>
        <begin position="1"/>
        <end position="22"/>
    </location>
</feature>
<dbReference type="InterPro" id="IPR009030">
    <property type="entry name" value="Growth_fac_rcpt_cys_sf"/>
</dbReference>
<accession>A0ABQ8LUT9</accession>